<dbReference type="InterPro" id="IPR016163">
    <property type="entry name" value="Ald_DH_C"/>
</dbReference>
<dbReference type="Proteomes" id="UP001519345">
    <property type="component" value="Unassembled WGS sequence"/>
</dbReference>
<name>A0ABS4IL60_9BACI</name>
<dbReference type="Gene3D" id="3.40.309.10">
    <property type="entry name" value="Aldehyde Dehydrogenase, Chain A, domain 2"/>
    <property type="match status" value="1"/>
</dbReference>
<dbReference type="RefSeq" id="WP_209464720.1">
    <property type="nucleotide sequence ID" value="NZ_CP110224.1"/>
</dbReference>
<dbReference type="EMBL" id="JAGGKX010000032">
    <property type="protein sequence ID" value="MBP1971703.1"/>
    <property type="molecule type" value="Genomic_DNA"/>
</dbReference>
<comment type="caution">
    <text evidence="7">The sequence shown here is derived from an EMBL/GenBank/DDBJ whole genome shotgun (WGS) entry which is preliminary data.</text>
</comment>
<dbReference type="PANTHER" id="PTHR42986">
    <property type="entry name" value="BENZALDEHYDE DEHYDROGENASE YFMT"/>
    <property type="match status" value="1"/>
</dbReference>
<dbReference type="InterPro" id="IPR029510">
    <property type="entry name" value="Ald_DH_CS_GLU"/>
</dbReference>
<proteinExistence type="inferred from homology"/>
<dbReference type="SUPFAM" id="SSF53720">
    <property type="entry name" value="ALDH-like"/>
    <property type="match status" value="1"/>
</dbReference>
<keyword evidence="3" id="KW-0520">NAD</keyword>
<evidence type="ECO:0000256" key="4">
    <source>
        <dbReference type="PROSITE-ProRule" id="PRU10007"/>
    </source>
</evidence>
<sequence length="489" mass="53462">MTTKAKVFEGVNKQFIGGKWKEGTSGKVATIEDPFDNSEFAKVVLASKEDVDEAYNSAKRAQKKWAITSKEEKVDVLERAIRIMEENKKEIVDIIAREAGGTVLKGNLEVQLTLDIMNEAKTFPHRMEPKTEPSAIPGKENRIYRFPIGVMSVISPFNFPLNLSMRSVVTAIAAGNAVVHKPALQTAITGGGVIAKVFELAGLPAGVFNLIITSSSETGDYFVEHPIPKFISFTGSTEVGRHIGSLAGKHLKRVALELGGNSPFVVLKDADVDQAVNAAIFGKFVHQGQICMIVNRILVHRDIYDEFAEKFTKRASELPYGDPKDSKNIIGPIANEKQIETIMGLIETAKKEGALVSLEGKRAGNVITPFVFTNVTNDMTIAQSEIFGPLATLIPFDSDEEGIQLANDTEYGLSSAIFTSDLARGEEFAKQVESGMTHVNDQTVNDEPTVPFGGVKDSGIGRFGGEWVLDEFTTMKWISVQKEDRVFPF</sequence>
<dbReference type="PROSITE" id="PS00687">
    <property type="entry name" value="ALDEHYDE_DEHYDR_GLU"/>
    <property type="match status" value="1"/>
</dbReference>
<comment type="similarity">
    <text evidence="1 5">Belongs to the aldehyde dehydrogenase family.</text>
</comment>
<evidence type="ECO:0000259" key="6">
    <source>
        <dbReference type="Pfam" id="PF00171"/>
    </source>
</evidence>
<dbReference type="Pfam" id="PF00171">
    <property type="entry name" value="Aldedh"/>
    <property type="match status" value="1"/>
</dbReference>
<dbReference type="PANTHER" id="PTHR42986:SF1">
    <property type="entry name" value="BENZALDEHYDE DEHYDROGENASE YFMT"/>
    <property type="match status" value="1"/>
</dbReference>
<keyword evidence="2 5" id="KW-0560">Oxidoreductase</keyword>
<gene>
    <name evidence="7" type="ORF">J2Z83_003858</name>
</gene>
<dbReference type="InterPro" id="IPR015590">
    <property type="entry name" value="Aldehyde_DH_dom"/>
</dbReference>
<evidence type="ECO:0000256" key="2">
    <source>
        <dbReference type="ARBA" id="ARBA00023002"/>
    </source>
</evidence>
<evidence type="ECO:0000313" key="8">
    <source>
        <dbReference type="Proteomes" id="UP001519345"/>
    </source>
</evidence>
<reference evidence="7 8" key="1">
    <citation type="submission" date="2021-03" db="EMBL/GenBank/DDBJ databases">
        <title>Genomic Encyclopedia of Type Strains, Phase IV (KMG-IV): sequencing the most valuable type-strain genomes for metagenomic binning, comparative biology and taxonomic classification.</title>
        <authorList>
            <person name="Goeker M."/>
        </authorList>
    </citation>
    <scope>NUCLEOTIDE SEQUENCE [LARGE SCALE GENOMIC DNA]</scope>
    <source>
        <strain evidence="7 8">DSM 25609</strain>
    </source>
</reference>
<evidence type="ECO:0000256" key="3">
    <source>
        <dbReference type="ARBA" id="ARBA00023027"/>
    </source>
</evidence>
<evidence type="ECO:0000256" key="5">
    <source>
        <dbReference type="RuleBase" id="RU003345"/>
    </source>
</evidence>
<organism evidence="7 8">
    <name type="scientific">Virgibacillus natechei</name>
    <dbReference type="NCBI Taxonomy" id="1216297"/>
    <lineage>
        <taxon>Bacteria</taxon>
        <taxon>Bacillati</taxon>
        <taxon>Bacillota</taxon>
        <taxon>Bacilli</taxon>
        <taxon>Bacillales</taxon>
        <taxon>Bacillaceae</taxon>
        <taxon>Virgibacillus</taxon>
    </lineage>
</organism>
<accession>A0ABS4IL60</accession>
<protein>
    <submittedName>
        <fullName evidence="7">Aldehyde dehydrogenase (NAD+)</fullName>
        <ecNumber evidence="7">1.2.1.3</ecNumber>
    </submittedName>
</protein>
<dbReference type="GO" id="GO:0004029">
    <property type="term" value="F:aldehyde dehydrogenase (NAD+) activity"/>
    <property type="evidence" value="ECO:0007669"/>
    <property type="project" value="UniProtKB-EC"/>
</dbReference>
<feature type="active site" evidence="4">
    <location>
        <position position="257"/>
    </location>
</feature>
<evidence type="ECO:0000256" key="1">
    <source>
        <dbReference type="ARBA" id="ARBA00009986"/>
    </source>
</evidence>
<dbReference type="Gene3D" id="3.40.605.10">
    <property type="entry name" value="Aldehyde Dehydrogenase, Chain A, domain 1"/>
    <property type="match status" value="1"/>
</dbReference>
<keyword evidence="8" id="KW-1185">Reference proteome</keyword>
<dbReference type="InterPro" id="IPR016161">
    <property type="entry name" value="Ald_DH/histidinol_DH"/>
</dbReference>
<evidence type="ECO:0000313" key="7">
    <source>
        <dbReference type="EMBL" id="MBP1971703.1"/>
    </source>
</evidence>
<dbReference type="InterPro" id="IPR016162">
    <property type="entry name" value="Ald_DH_N"/>
</dbReference>
<dbReference type="EC" id="1.2.1.3" evidence="7"/>
<feature type="domain" description="Aldehyde dehydrogenase" evidence="6">
    <location>
        <begin position="20"/>
        <end position="478"/>
    </location>
</feature>